<dbReference type="EMBL" id="CAMGYJ010000005">
    <property type="protein sequence ID" value="CAI0426967.1"/>
    <property type="molecule type" value="Genomic_DNA"/>
</dbReference>
<evidence type="ECO:0000313" key="1">
    <source>
        <dbReference type="EMBL" id="CAI0426967.1"/>
    </source>
</evidence>
<feature type="non-terminal residue" evidence="1">
    <location>
        <position position="77"/>
    </location>
</feature>
<organism evidence="1 2">
    <name type="scientific">Linum tenue</name>
    <dbReference type="NCBI Taxonomy" id="586396"/>
    <lineage>
        <taxon>Eukaryota</taxon>
        <taxon>Viridiplantae</taxon>
        <taxon>Streptophyta</taxon>
        <taxon>Embryophyta</taxon>
        <taxon>Tracheophyta</taxon>
        <taxon>Spermatophyta</taxon>
        <taxon>Magnoliopsida</taxon>
        <taxon>eudicotyledons</taxon>
        <taxon>Gunneridae</taxon>
        <taxon>Pentapetalae</taxon>
        <taxon>rosids</taxon>
        <taxon>fabids</taxon>
        <taxon>Malpighiales</taxon>
        <taxon>Linaceae</taxon>
        <taxon>Linum</taxon>
    </lineage>
</organism>
<dbReference type="Proteomes" id="UP001154282">
    <property type="component" value="Unassembled WGS sequence"/>
</dbReference>
<gene>
    <name evidence="1" type="ORF">LITE_LOCUS21000</name>
</gene>
<keyword evidence="2" id="KW-1185">Reference proteome</keyword>
<dbReference type="AlphaFoldDB" id="A0AAV0KXN5"/>
<protein>
    <submittedName>
        <fullName evidence="1">Uncharacterized protein</fullName>
    </submittedName>
</protein>
<accession>A0AAV0KXN5</accession>
<comment type="caution">
    <text evidence="1">The sequence shown here is derived from an EMBL/GenBank/DDBJ whole genome shotgun (WGS) entry which is preliminary data.</text>
</comment>
<evidence type="ECO:0000313" key="2">
    <source>
        <dbReference type="Proteomes" id="UP001154282"/>
    </source>
</evidence>
<reference evidence="1" key="1">
    <citation type="submission" date="2022-08" db="EMBL/GenBank/DDBJ databases">
        <authorList>
            <person name="Gutierrez-Valencia J."/>
        </authorList>
    </citation>
    <scope>NUCLEOTIDE SEQUENCE</scope>
</reference>
<sequence>MFGHLVTIPVADLGQILELPSVGESLAHASELWLFNFNVSEEFVQLTGLHPGPDLSLPVNQVLSHLPLITRLAIRLG</sequence>
<proteinExistence type="predicted"/>
<name>A0AAV0KXN5_9ROSI</name>